<dbReference type="Pfam" id="PF00501">
    <property type="entry name" value="AMP-binding"/>
    <property type="match status" value="1"/>
</dbReference>
<reference evidence="26" key="1">
    <citation type="submission" date="2016-12" db="EMBL/GenBank/DDBJ databases">
        <title>The genomes of Aspergillus section Nigri reveals drivers in fungal speciation.</title>
        <authorList>
            <consortium name="DOE Joint Genome Institute"/>
            <person name="Vesth T.C."/>
            <person name="Nybo J."/>
            <person name="Theobald S."/>
            <person name="Brandl J."/>
            <person name="Frisvad J.C."/>
            <person name="Nielsen K.F."/>
            <person name="Lyhne E.K."/>
            <person name="Kogle M.E."/>
            <person name="Kuo A."/>
            <person name="Riley R."/>
            <person name="Clum A."/>
            <person name="Nolan M."/>
            <person name="Lipzen A."/>
            <person name="Salamov A."/>
            <person name="Henrissat B."/>
            <person name="Wiebenga A."/>
            <person name="De vries R.P."/>
            <person name="Grigoriev I.V."/>
            <person name="Mortensen U.H."/>
            <person name="Andersen M.R."/>
            <person name="Baker S.E."/>
        </authorList>
    </citation>
    <scope>NUCLEOTIDE SEQUENCE</scope>
    <source>
        <strain evidence="26">IBT 28561</strain>
    </source>
</reference>
<evidence type="ECO:0000313" key="26">
    <source>
        <dbReference type="EMBL" id="PKY02508.1"/>
    </source>
</evidence>
<feature type="domain" description="Aminotransferase class I/classII large" evidence="23">
    <location>
        <begin position="52"/>
        <end position="386"/>
    </location>
</feature>
<evidence type="ECO:0000259" key="23">
    <source>
        <dbReference type="Pfam" id="PF00155"/>
    </source>
</evidence>
<dbReference type="CDD" id="cd00609">
    <property type="entry name" value="AAT_like"/>
    <property type="match status" value="1"/>
</dbReference>
<evidence type="ECO:0000256" key="6">
    <source>
        <dbReference type="ARBA" id="ARBA00022448"/>
    </source>
</evidence>
<evidence type="ECO:0000256" key="7">
    <source>
        <dbReference type="ARBA" id="ARBA00022475"/>
    </source>
</evidence>
<dbReference type="RefSeq" id="XP_024691102.1">
    <property type="nucleotide sequence ID" value="XM_024838254.1"/>
</dbReference>
<dbReference type="PANTHER" id="PTHR43107:SF15">
    <property type="entry name" value="FATTY ACID TRANSPORT PROTEIN 3, ISOFORM A"/>
    <property type="match status" value="1"/>
</dbReference>
<dbReference type="InterPro" id="IPR042099">
    <property type="entry name" value="ANL_N_sf"/>
</dbReference>
<dbReference type="Gene3D" id="3.40.50.12780">
    <property type="entry name" value="N-terminal domain of ligase-like"/>
    <property type="match status" value="1"/>
</dbReference>
<evidence type="ECO:0000259" key="24">
    <source>
        <dbReference type="Pfam" id="PF00501"/>
    </source>
</evidence>
<evidence type="ECO:0000313" key="27">
    <source>
        <dbReference type="Proteomes" id="UP000234254"/>
    </source>
</evidence>
<dbReference type="Pfam" id="PF00155">
    <property type="entry name" value="Aminotran_1_2"/>
    <property type="match status" value="1"/>
</dbReference>
<name>A0A2I1CY10_ASPC2</name>
<dbReference type="AlphaFoldDB" id="A0A2I1CY10"/>
<evidence type="ECO:0000256" key="16">
    <source>
        <dbReference type="ARBA" id="ARBA00023136"/>
    </source>
</evidence>
<evidence type="ECO:0000256" key="17">
    <source>
        <dbReference type="ARBA" id="ARBA00023140"/>
    </source>
</evidence>
<dbReference type="GO" id="GO:0030170">
    <property type="term" value="F:pyridoxal phosphate binding"/>
    <property type="evidence" value="ECO:0007669"/>
    <property type="project" value="InterPro"/>
</dbReference>
<evidence type="ECO:0000256" key="19">
    <source>
        <dbReference type="ARBA" id="ARBA00060276"/>
    </source>
</evidence>
<evidence type="ECO:0000256" key="3">
    <source>
        <dbReference type="ARBA" id="ARBA00004651"/>
    </source>
</evidence>
<dbReference type="GO" id="GO:0005524">
    <property type="term" value="F:ATP binding"/>
    <property type="evidence" value="ECO:0007669"/>
    <property type="project" value="UniProtKB-KW"/>
</dbReference>
<keyword evidence="17" id="KW-0576">Peroxisome</keyword>
<evidence type="ECO:0000256" key="11">
    <source>
        <dbReference type="ARBA" id="ARBA00022741"/>
    </source>
</evidence>
<dbReference type="GO" id="GO:0005778">
    <property type="term" value="C:peroxisomal membrane"/>
    <property type="evidence" value="ECO:0007669"/>
    <property type="project" value="UniProtKB-SubCell"/>
</dbReference>
<dbReference type="PROSITE" id="PS00105">
    <property type="entry name" value="AA_TRANSFER_CLASS_1"/>
    <property type="match status" value="1"/>
</dbReference>
<keyword evidence="13" id="KW-0663">Pyridoxal phosphate</keyword>
<keyword evidence="9" id="KW-0551">Lipid droplet</keyword>
<evidence type="ECO:0000256" key="5">
    <source>
        <dbReference type="ARBA" id="ARBA00007441"/>
    </source>
</evidence>
<keyword evidence="7" id="KW-1003">Cell membrane</keyword>
<feature type="domain" description="AMP-dependent synthetase/ligase" evidence="24">
    <location>
        <begin position="441"/>
        <end position="818"/>
    </location>
</feature>
<evidence type="ECO:0000256" key="14">
    <source>
        <dbReference type="ARBA" id="ARBA00022989"/>
    </source>
</evidence>
<keyword evidence="10 22" id="KW-0812">Transmembrane</keyword>
<dbReference type="PANTHER" id="PTHR43107">
    <property type="entry name" value="LONG-CHAIN FATTY ACID TRANSPORT PROTEIN"/>
    <property type="match status" value="1"/>
</dbReference>
<dbReference type="Gene3D" id="3.40.640.10">
    <property type="entry name" value="Type I PLP-dependent aspartate aminotransferase-like (Major domain)"/>
    <property type="match status" value="1"/>
</dbReference>
<keyword evidence="14 22" id="KW-1133">Transmembrane helix</keyword>
<protein>
    <recommendedName>
        <fullName evidence="20">Very long-chain fatty acid transport protein</fullName>
    </recommendedName>
    <alternativeName>
        <fullName evidence="21">Very-long-chain acyl-CoA synthetase</fullName>
    </alternativeName>
</protein>
<keyword evidence="15" id="KW-0445">Lipid transport</keyword>
<dbReference type="InterPro" id="IPR020845">
    <property type="entry name" value="AMP-binding_CS"/>
</dbReference>
<evidence type="ECO:0000256" key="22">
    <source>
        <dbReference type="SAM" id="Phobius"/>
    </source>
</evidence>
<gene>
    <name evidence="26" type="ORF">P168DRAFT_298275</name>
</gene>
<comment type="function">
    <text evidence="19">Acyl-CoA synthetase required for both the import of long chain fatty acids (LCFAs) (C14-C18) and the activation very long chain fatty acids (VLCFAs) (C20-C26) by esterification of the fatty acids into metabolically active CoA-thioesters for subsequent degradation or incorporation into phospholipids. The transport and fatty acyl-CoA synthetase activities are genetically separable and are thus independent activities. Esterifies VLCFAs in the peroxisome matrix. The VLCFAs are actively transported into peroxisomes by a PXA1-PXA2 heterodimeric transporter in the peroxisomal membrane.</text>
</comment>
<dbReference type="GeneID" id="36545778"/>
<accession>A0A2I1CY10</accession>
<dbReference type="FunFam" id="3.40.50.12780:FF:000019">
    <property type="entry name" value="Long-chain fatty acid transporter"/>
    <property type="match status" value="1"/>
</dbReference>
<proteinExistence type="inferred from homology"/>
<evidence type="ECO:0000256" key="2">
    <source>
        <dbReference type="ARBA" id="ARBA00004585"/>
    </source>
</evidence>
<dbReference type="GO" id="GO:0044539">
    <property type="term" value="P:long-chain fatty acid import into cell"/>
    <property type="evidence" value="ECO:0007669"/>
    <property type="project" value="TreeGrafter"/>
</dbReference>
<comment type="similarity">
    <text evidence="4">Belongs to the ATP-dependent AMP-binding enzyme family.</text>
</comment>
<dbReference type="PROSITE" id="PS00455">
    <property type="entry name" value="AMP_BINDING"/>
    <property type="match status" value="1"/>
</dbReference>
<dbReference type="OrthoDB" id="10253869at2759"/>
<comment type="catalytic activity">
    <reaction evidence="18">
        <text>a very long-chain fatty acid + ATP + CoA = a very long-chain fatty acyl-CoA + AMP + diphosphate</text>
        <dbReference type="Rhea" id="RHEA:54536"/>
        <dbReference type="ChEBI" id="CHEBI:30616"/>
        <dbReference type="ChEBI" id="CHEBI:33019"/>
        <dbReference type="ChEBI" id="CHEBI:57287"/>
        <dbReference type="ChEBI" id="CHEBI:58950"/>
        <dbReference type="ChEBI" id="CHEBI:138261"/>
        <dbReference type="ChEBI" id="CHEBI:456215"/>
    </reaction>
</comment>
<dbReference type="Gene3D" id="3.90.1150.10">
    <property type="entry name" value="Aspartate Aminotransferase, domain 1"/>
    <property type="match status" value="1"/>
</dbReference>
<dbReference type="InterPro" id="IPR004839">
    <property type="entry name" value="Aminotransferase_I/II_large"/>
</dbReference>
<keyword evidence="27" id="KW-1185">Reference proteome</keyword>
<evidence type="ECO:0000256" key="13">
    <source>
        <dbReference type="ARBA" id="ARBA00022898"/>
    </source>
</evidence>
<dbReference type="SUPFAM" id="SSF56801">
    <property type="entry name" value="Acetyl-CoA synthetase-like"/>
    <property type="match status" value="1"/>
</dbReference>
<evidence type="ECO:0000256" key="20">
    <source>
        <dbReference type="ARBA" id="ARBA00068795"/>
    </source>
</evidence>
<dbReference type="InterPro" id="IPR025110">
    <property type="entry name" value="AMP-bd_C"/>
</dbReference>
<evidence type="ECO:0000256" key="4">
    <source>
        <dbReference type="ARBA" id="ARBA00006432"/>
    </source>
</evidence>
<evidence type="ECO:0000256" key="12">
    <source>
        <dbReference type="ARBA" id="ARBA00022840"/>
    </source>
</evidence>
<evidence type="ECO:0000256" key="18">
    <source>
        <dbReference type="ARBA" id="ARBA00051585"/>
    </source>
</evidence>
<comment type="similarity">
    <text evidence="5">Belongs to the class-I pyridoxal-phosphate-dependent aminotransferase family.</text>
</comment>
<comment type="caution">
    <text evidence="26">The sequence shown here is derived from an EMBL/GenBank/DDBJ whole genome shotgun (WGS) entry which is preliminary data.</text>
</comment>
<dbReference type="VEuPathDB" id="FungiDB:P168DRAFT_298275"/>
<evidence type="ECO:0000256" key="1">
    <source>
        <dbReference type="ARBA" id="ARBA00004502"/>
    </source>
</evidence>
<evidence type="ECO:0000259" key="25">
    <source>
        <dbReference type="Pfam" id="PF13193"/>
    </source>
</evidence>
<comment type="subcellular location">
    <subcellularLocation>
        <location evidence="3">Cell membrane</location>
        <topology evidence="3">Multi-pass membrane protein</topology>
    </subcellularLocation>
    <subcellularLocation>
        <location evidence="1">Lipid droplet</location>
    </subcellularLocation>
    <subcellularLocation>
        <location evidence="2">Peroxisome membrane</location>
        <topology evidence="2">Multi-pass membrane protein</topology>
    </subcellularLocation>
</comment>
<feature type="domain" description="AMP-binding enzyme C-terminal" evidence="25">
    <location>
        <begin position="891"/>
        <end position="979"/>
    </location>
</feature>
<evidence type="ECO:0000256" key="8">
    <source>
        <dbReference type="ARBA" id="ARBA00022598"/>
    </source>
</evidence>
<dbReference type="GO" id="GO:0009898">
    <property type="term" value="C:cytoplasmic side of plasma membrane"/>
    <property type="evidence" value="ECO:0007669"/>
    <property type="project" value="TreeGrafter"/>
</dbReference>
<dbReference type="InterPro" id="IPR015422">
    <property type="entry name" value="PyrdxlP-dep_Trfase_small"/>
</dbReference>
<dbReference type="GO" id="GO:0005811">
    <property type="term" value="C:lipid droplet"/>
    <property type="evidence" value="ECO:0007669"/>
    <property type="project" value="UniProtKB-SubCell"/>
</dbReference>
<feature type="transmembrane region" description="Helical" evidence="22">
    <location>
        <begin position="495"/>
        <end position="516"/>
    </location>
</feature>
<evidence type="ECO:0000256" key="21">
    <source>
        <dbReference type="ARBA" id="ARBA00078285"/>
    </source>
</evidence>
<keyword evidence="11" id="KW-0547">Nucleotide-binding</keyword>
<dbReference type="EMBL" id="MSFM01000009">
    <property type="protein sequence ID" value="PKY02508.1"/>
    <property type="molecule type" value="Genomic_DNA"/>
</dbReference>
<keyword evidence="16 22" id="KW-0472">Membrane</keyword>
<dbReference type="InterPro" id="IPR004838">
    <property type="entry name" value="NHTrfase_class1_PyrdxlP-BS"/>
</dbReference>
<dbReference type="FunFam" id="3.30.300.30:FF:000002">
    <property type="entry name" value="Long-chain fatty acid transport protein 1"/>
    <property type="match status" value="1"/>
</dbReference>
<sequence length="1027" mass="114252">MVQIKEFAVEQWMDTHEDTAKYNIAETCCASVSVDYLQNHSEDKSSKPLDLSTKLTYGPIRGSERLRGTLANLYSAKTPSPLPSDNVLITAGAIQANFLLLYSLVGPGDHVICHYPTYQQLYSVPESLGAEVSLWKSKESDGWALDTNELKELIRPNTKLIILNNPQNPTGAIIPQPTLKKIVEIAQEASITVFADEVYRPVFHSIGPADPDFPSSLLSLGYENTVVTGSVSKAYSLAGIRVGWIASRDRTLVEKCASARHYTTISVSQVDDSIASYALSSGCIHGLLSRNLALAKTNLAILDRFIESHRWACEWVKPRAGTTAFIRFNKMGKPVDDVAFCESVFQQTGVLFVPGSLCFGEGEDFRGYVRIGFVQETSVLEQGLEALRSFMDEGYEDVPMYSLFYDVKLIGGLVKTAFTSRMAAHRDALNLFYVLEKHALAADTKDRPFIVYNGRTWTFNEAYVTTLKYGTWFKEVQGVKPKEIVAIDFMNSSTFIFMTLALWSIGAVPAFINYNLSGKPLTHSIRTSTARLLIVDEELSENFPADQMATFQSPNFRDDGGAIQVVFFTPDVEAQVMQMEATRLDDKVRSGSVLRDMALLIYTSGTTGLPKPAIVSWRKCWVGSVFVGKFLGLTRQDRFFTCMPLYHSSASILGFITSLMNGNTLVIGRKFSARNFWREARENDATIVQYVGETLRYLLAVPPEIDAATGQDLDKKHNIRLVFGNGLRPDIWNQFKKRFNVESIAEFYAATEGTSGSWNLSSNDFTAGAIGRNGALSQMIMGGGIAIVEVDHEKQEPWRDSKTGLGRKVPRGEPGELLYAIDPNDPTDTFQGYFKNSSATESKIIRDLIRKGDAYFRTGDMVRWDQEGRWYFSDRLGDTFRWKSENVSTSEVAEVLGSHPGIHEANVYGVQLPNHDGRAGCAAIILKQQIQADNPSVLITPEPGLLDSLAAHVLQHLPRYAVPIFLRLAPEMQSTGNNKQQKHVLRSEGVDPSLVKSSDKLYWLQGNKYVPFEQQGWKSLQGGQVKL</sequence>
<dbReference type="InterPro" id="IPR015424">
    <property type="entry name" value="PyrdxlP-dep_Trfase"/>
</dbReference>
<dbReference type="Gene3D" id="3.30.300.30">
    <property type="match status" value="1"/>
</dbReference>
<evidence type="ECO:0000256" key="10">
    <source>
        <dbReference type="ARBA" id="ARBA00022692"/>
    </source>
</evidence>
<dbReference type="GO" id="GO:0004467">
    <property type="term" value="F:long-chain fatty acid-CoA ligase activity"/>
    <property type="evidence" value="ECO:0007669"/>
    <property type="project" value="TreeGrafter"/>
</dbReference>
<evidence type="ECO:0000256" key="15">
    <source>
        <dbReference type="ARBA" id="ARBA00023055"/>
    </source>
</evidence>
<keyword evidence="6" id="KW-0813">Transport</keyword>
<dbReference type="InterPro" id="IPR045851">
    <property type="entry name" value="AMP-bd_C_sf"/>
</dbReference>
<keyword evidence="12" id="KW-0067">ATP-binding</keyword>
<organism evidence="26 27">
    <name type="scientific">Aspergillus campestris (strain IBT 28561)</name>
    <dbReference type="NCBI Taxonomy" id="1392248"/>
    <lineage>
        <taxon>Eukaryota</taxon>
        <taxon>Fungi</taxon>
        <taxon>Dikarya</taxon>
        <taxon>Ascomycota</taxon>
        <taxon>Pezizomycotina</taxon>
        <taxon>Eurotiomycetes</taxon>
        <taxon>Eurotiomycetidae</taxon>
        <taxon>Eurotiales</taxon>
        <taxon>Aspergillaceae</taxon>
        <taxon>Aspergillus</taxon>
        <taxon>Aspergillus subgen. Circumdati</taxon>
    </lineage>
</organism>
<dbReference type="InterPro" id="IPR015421">
    <property type="entry name" value="PyrdxlP-dep_Trfase_major"/>
</dbReference>
<evidence type="ECO:0000256" key="9">
    <source>
        <dbReference type="ARBA" id="ARBA00022677"/>
    </source>
</evidence>
<dbReference type="Proteomes" id="UP000234254">
    <property type="component" value="Unassembled WGS sequence"/>
</dbReference>
<dbReference type="SUPFAM" id="SSF53383">
    <property type="entry name" value="PLP-dependent transferases"/>
    <property type="match status" value="1"/>
</dbReference>
<dbReference type="InterPro" id="IPR000873">
    <property type="entry name" value="AMP-dep_synth/lig_dom"/>
</dbReference>
<keyword evidence="8" id="KW-0436">Ligase</keyword>
<dbReference type="GO" id="GO:0005324">
    <property type="term" value="F:long-chain fatty acid transmembrane transporter activity"/>
    <property type="evidence" value="ECO:0007669"/>
    <property type="project" value="TreeGrafter"/>
</dbReference>
<dbReference type="Pfam" id="PF13193">
    <property type="entry name" value="AMP-binding_C"/>
    <property type="match status" value="1"/>
</dbReference>